<dbReference type="InterPro" id="IPR000073">
    <property type="entry name" value="AB_hydrolase_1"/>
</dbReference>
<dbReference type="OrthoDB" id="94039at2759"/>
<dbReference type="EMBL" id="JAACJO010000010">
    <property type="protein sequence ID" value="KAF5353357.1"/>
    <property type="molecule type" value="Genomic_DNA"/>
</dbReference>
<comment type="caution">
    <text evidence="2">The sequence shown here is derived from an EMBL/GenBank/DDBJ whole genome shotgun (WGS) entry which is preliminary data.</text>
</comment>
<reference evidence="2 3" key="1">
    <citation type="journal article" date="2020" name="ISME J.">
        <title>Uncovering the hidden diversity of litter-decomposition mechanisms in mushroom-forming fungi.</title>
        <authorList>
            <person name="Floudas D."/>
            <person name="Bentzer J."/>
            <person name="Ahren D."/>
            <person name="Johansson T."/>
            <person name="Persson P."/>
            <person name="Tunlid A."/>
        </authorList>
    </citation>
    <scope>NUCLEOTIDE SEQUENCE [LARGE SCALE GENOMIC DNA]</scope>
    <source>
        <strain evidence="2 3">CBS 146.42</strain>
    </source>
</reference>
<organism evidence="2 3">
    <name type="scientific">Leucocoprinus leucothites</name>
    <dbReference type="NCBI Taxonomy" id="201217"/>
    <lineage>
        <taxon>Eukaryota</taxon>
        <taxon>Fungi</taxon>
        <taxon>Dikarya</taxon>
        <taxon>Basidiomycota</taxon>
        <taxon>Agaricomycotina</taxon>
        <taxon>Agaricomycetes</taxon>
        <taxon>Agaricomycetidae</taxon>
        <taxon>Agaricales</taxon>
        <taxon>Agaricineae</taxon>
        <taxon>Agaricaceae</taxon>
        <taxon>Leucocoprinus</taxon>
    </lineage>
</organism>
<gene>
    <name evidence="2" type="ORF">D9756_007809</name>
</gene>
<evidence type="ECO:0000313" key="3">
    <source>
        <dbReference type="Proteomes" id="UP000559027"/>
    </source>
</evidence>
<dbReference type="Pfam" id="PF12697">
    <property type="entry name" value="Abhydrolase_6"/>
    <property type="match status" value="1"/>
</dbReference>
<dbReference type="Proteomes" id="UP000559027">
    <property type="component" value="Unassembled WGS sequence"/>
</dbReference>
<dbReference type="SUPFAM" id="SSF53474">
    <property type="entry name" value="alpha/beta-Hydrolases"/>
    <property type="match status" value="1"/>
</dbReference>
<dbReference type="InterPro" id="IPR029058">
    <property type="entry name" value="AB_hydrolase_fold"/>
</dbReference>
<evidence type="ECO:0000313" key="2">
    <source>
        <dbReference type="EMBL" id="KAF5353357.1"/>
    </source>
</evidence>
<protein>
    <recommendedName>
        <fullName evidence="1">AB hydrolase-1 domain-containing protein</fullName>
    </recommendedName>
</protein>
<dbReference type="Gene3D" id="3.40.50.1820">
    <property type="entry name" value="alpha/beta hydrolase"/>
    <property type="match status" value="1"/>
</dbReference>
<proteinExistence type="predicted"/>
<sequence>MTSTHPLVPLKPWKPFLGRPLLPARPPSDPATYPSLPSSIRKQPFSTFTLSTHIIPAVHLRRGPRLPIPKLPSDDLSKDEKTYLTEKLSEGFQRNMQDPIIKNDKHENVLWNVLNRYVKKGLTSSESTGITLFFAHANGFPKEIWEPILARIFESPVSGMIDEVWAWESVQHGDAGLINAAALTSFFDWSDNTRDIFNFLLHFLPSMPCDKTLPVHLARVSKEESQQRVQRGFQSRTLILIGHSFGGTSLALGAYHYPKIPSSIILVDPTMMRPEYSDAVTEIVGKWGLKAINNALRRKDTWKSKEEALIEFSSSPYYATWDRDMLKTYIEFALYDTTVTTPTGETKPVARLKLAPFHEALVFAGGDVPLEAFACLPDLDERIRLHWIVSGAKGAPEFGAPGAQQERVWVRPKNSSNTRINRAGHLVPQEGAPEFAQDLIQFLQRHYSNRTIRASL</sequence>
<evidence type="ECO:0000259" key="1">
    <source>
        <dbReference type="Pfam" id="PF12697"/>
    </source>
</evidence>
<dbReference type="AlphaFoldDB" id="A0A8H5D491"/>
<name>A0A8H5D491_9AGAR</name>
<accession>A0A8H5D491</accession>
<keyword evidence="3" id="KW-1185">Reference proteome</keyword>
<feature type="domain" description="AB hydrolase-1" evidence="1">
    <location>
        <begin position="133"/>
        <end position="434"/>
    </location>
</feature>